<keyword evidence="3" id="KW-1185">Reference proteome</keyword>
<sequence>MSSLNAPLPVLAQLQEASQQVQNPIHDPVLKIAWYRDMLYLVIRASGAPPSTDLHHLHRKSPPYVTEAIGMRASLEATGAFPDLEQHNPRTAFRDFEAAARGGYPAACFRLGMDYEHLNDHIHARECFERGIQRISSSGPYKLQYKLGHAYECTEPPLPLDPLLSVQCYSLASQQGEVEADIGLSKWFSCGSGGAAAAAGRMEGAGGGFEKDEGLGLTFAEKPNCTATPTPRLAFAFKSFHSPLRSNSRQEHDAITETQLILRRTQAAQRAKIQPFSAFPRRFRFHWEKIQWILEPVFVGLANALEEMNMSESLCFQFYHDVNHCGCLGNVNREEGKRGLLIVNGKAV</sequence>
<reference evidence="2" key="1">
    <citation type="submission" date="2020-11" db="EMBL/GenBank/DDBJ databases">
        <authorList>
            <consortium name="DOE Joint Genome Institute"/>
            <person name="Ahrendt S."/>
            <person name="Riley R."/>
            <person name="Andreopoulos W."/>
            <person name="Labutti K."/>
            <person name="Pangilinan J."/>
            <person name="Ruiz-Duenas F.J."/>
            <person name="Barrasa J.M."/>
            <person name="Sanchez-Garcia M."/>
            <person name="Camarero S."/>
            <person name="Miyauchi S."/>
            <person name="Serrano A."/>
            <person name="Linde D."/>
            <person name="Babiker R."/>
            <person name="Drula E."/>
            <person name="Ayuso-Fernandez I."/>
            <person name="Pacheco R."/>
            <person name="Padilla G."/>
            <person name="Ferreira P."/>
            <person name="Barriuso J."/>
            <person name="Kellner H."/>
            <person name="Castanera R."/>
            <person name="Alfaro M."/>
            <person name="Ramirez L."/>
            <person name="Pisabarro A.G."/>
            <person name="Kuo A."/>
            <person name="Tritt A."/>
            <person name="Lipzen A."/>
            <person name="He G."/>
            <person name="Yan M."/>
            <person name="Ng V."/>
            <person name="Cullen D."/>
            <person name="Martin F."/>
            <person name="Rosso M.-N."/>
            <person name="Henrissat B."/>
            <person name="Hibbett D."/>
            <person name="Martinez A.T."/>
            <person name="Grigoriev I.V."/>
        </authorList>
    </citation>
    <scope>NUCLEOTIDE SEQUENCE</scope>
    <source>
        <strain evidence="2">CIRM-BRFM 674</strain>
    </source>
</reference>
<dbReference type="InterPro" id="IPR051726">
    <property type="entry name" value="Chitin_Synth_Reg"/>
</dbReference>
<evidence type="ECO:0000313" key="3">
    <source>
        <dbReference type="Proteomes" id="UP000807469"/>
    </source>
</evidence>
<protein>
    <submittedName>
        <fullName evidence="2">Uncharacterized protein</fullName>
    </submittedName>
</protein>
<dbReference type="InterPro" id="IPR011990">
    <property type="entry name" value="TPR-like_helical_dom_sf"/>
</dbReference>
<dbReference type="Proteomes" id="UP000807469">
    <property type="component" value="Unassembled WGS sequence"/>
</dbReference>
<dbReference type="PANTHER" id="PTHR46430">
    <property type="entry name" value="PROTEIN SKT5-RELATED"/>
    <property type="match status" value="1"/>
</dbReference>
<proteinExistence type="predicted"/>
<dbReference type="Gene3D" id="1.25.40.10">
    <property type="entry name" value="Tetratricopeptide repeat domain"/>
    <property type="match status" value="1"/>
</dbReference>
<evidence type="ECO:0000313" key="2">
    <source>
        <dbReference type="EMBL" id="KAF9472930.1"/>
    </source>
</evidence>
<dbReference type="PANTHER" id="PTHR46430:SF2">
    <property type="entry name" value="CHITIN SYNTHASE REGULATORY FACTOR 4"/>
    <property type="match status" value="1"/>
</dbReference>
<dbReference type="SUPFAM" id="SSF81901">
    <property type="entry name" value="HCP-like"/>
    <property type="match status" value="1"/>
</dbReference>
<dbReference type="EMBL" id="MU155485">
    <property type="protein sequence ID" value="KAF9472930.1"/>
    <property type="molecule type" value="Genomic_DNA"/>
</dbReference>
<name>A0A9P6CTD5_9AGAR</name>
<gene>
    <name evidence="2" type="ORF">BDN70DRAFT_900167</name>
</gene>
<dbReference type="AlphaFoldDB" id="A0A9P6CTD5"/>
<accession>A0A9P6CTD5</accession>
<keyword evidence="1" id="KW-0677">Repeat</keyword>
<organism evidence="2 3">
    <name type="scientific">Pholiota conissans</name>
    <dbReference type="NCBI Taxonomy" id="109636"/>
    <lineage>
        <taxon>Eukaryota</taxon>
        <taxon>Fungi</taxon>
        <taxon>Dikarya</taxon>
        <taxon>Basidiomycota</taxon>
        <taxon>Agaricomycotina</taxon>
        <taxon>Agaricomycetes</taxon>
        <taxon>Agaricomycetidae</taxon>
        <taxon>Agaricales</taxon>
        <taxon>Agaricineae</taxon>
        <taxon>Strophariaceae</taxon>
        <taxon>Pholiota</taxon>
    </lineage>
</organism>
<comment type="caution">
    <text evidence="2">The sequence shown here is derived from an EMBL/GenBank/DDBJ whole genome shotgun (WGS) entry which is preliminary data.</text>
</comment>
<evidence type="ECO:0000256" key="1">
    <source>
        <dbReference type="ARBA" id="ARBA00022737"/>
    </source>
</evidence>
<dbReference type="OrthoDB" id="272077at2759"/>